<keyword evidence="9 12" id="KW-0357">Heparan sulfate</keyword>
<keyword evidence="8" id="KW-0325">Glycoprotein</keyword>
<dbReference type="GO" id="GO:0005576">
    <property type="term" value="C:extracellular region"/>
    <property type="evidence" value="ECO:0007669"/>
    <property type="project" value="TreeGrafter"/>
</dbReference>
<evidence type="ECO:0000256" key="11">
    <source>
        <dbReference type="RuleBase" id="RU003518"/>
    </source>
</evidence>
<keyword evidence="5 14" id="KW-0732">Signal</keyword>
<feature type="compositionally biased region" description="Basic and acidic residues" evidence="13">
    <location>
        <begin position="613"/>
        <end position="625"/>
    </location>
</feature>
<evidence type="ECO:0000256" key="4">
    <source>
        <dbReference type="ARBA" id="ARBA00022622"/>
    </source>
</evidence>
<evidence type="ECO:0000256" key="13">
    <source>
        <dbReference type="SAM" id="MobiDB-lite"/>
    </source>
</evidence>
<comment type="subcellular location">
    <subcellularLocation>
        <location evidence="1 12">Cell membrane</location>
        <topology evidence="1 12">Lipid-anchor</topology>
        <topology evidence="1 12">GPI-anchor</topology>
    </subcellularLocation>
</comment>
<gene>
    <name evidence="15" type="ORF">OTU49_012518</name>
</gene>
<evidence type="ECO:0000256" key="2">
    <source>
        <dbReference type="ARBA" id="ARBA00010260"/>
    </source>
</evidence>
<dbReference type="GO" id="GO:0009966">
    <property type="term" value="P:regulation of signal transduction"/>
    <property type="evidence" value="ECO:0007669"/>
    <property type="project" value="InterPro"/>
</dbReference>
<accession>A0AAW0YKI4</accession>
<comment type="function">
    <text evidence="12">Cell surface proteoglycan.</text>
</comment>
<evidence type="ECO:0000313" key="15">
    <source>
        <dbReference type="EMBL" id="KAK8752213.1"/>
    </source>
</evidence>
<dbReference type="EMBL" id="JARKIK010000005">
    <property type="protein sequence ID" value="KAK8752213.1"/>
    <property type="molecule type" value="Genomic_DNA"/>
</dbReference>
<keyword evidence="6 12" id="KW-0654">Proteoglycan</keyword>
<evidence type="ECO:0000256" key="6">
    <source>
        <dbReference type="ARBA" id="ARBA00022974"/>
    </source>
</evidence>
<evidence type="ECO:0000256" key="12">
    <source>
        <dbReference type="RuleBase" id="RU003519"/>
    </source>
</evidence>
<evidence type="ECO:0000256" key="3">
    <source>
        <dbReference type="ARBA" id="ARBA00022475"/>
    </source>
</evidence>
<evidence type="ECO:0008006" key="17">
    <source>
        <dbReference type="Google" id="ProtNLM"/>
    </source>
</evidence>
<dbReference type="GO" id="GO:0098552">
    <property type="term" value="C:side of membrane"/>
    <property type="evidence" value="ECO:0007669"/>
    <property type="project" value="UniProtKB-KW"/>
</dbReference>
<dbReference type="PANTHER" id="PTHR10822:SF30">
    <property type="entry name" value="DALLY-LIKE, ISOFORM A"/>
    <property type="match status" value="1"/>
</dbReference>
<dbReference type="Proteomes" id="UP001445076">
    <property type="component" value="Unassembled WGS sequence"/>
</dbReference>
<keyword evidence="16" id="KW-1185">Reference proteome</keyword>
<comment type="caution">
    <text evidence="15">The sequence shown here is derived from an EMBL/GenBank/DDBJ whole genome shotgun (WGS) entry which is preliminary data.</text>
</comment>
<evidence type="ECO:0000256" key="14">
    <source>
        <dbReference type="SAM" id="SignalP"/>
    </source>
</evidence>
<dbReference type="GO" id="GO:1905475">
    <property type="term" value="P:regulation of protein localization to membrane"/>
    <property type="evidence" value="ECO:0007669"/>
    <property type="project" value="TreeGrafter"/>
</dbReference>
<evidence type="ECO:0000256" key="5">
    <source>
        <dbReference type="ARBA" id="ARBA00022729"/>
    </source>
</evidence>
<feature type="region of interest" description="Disordered" evidence="13">
    <location>
        <begin position="477"/>
        <end position="634"/>
    </location>
</feature>
<protein>
    <recommendedName>
        <fullName evidence="17">Glypican</fullName>
    </recommendedName>
</protein>
<keyword evidence="3" id="KW-1003">Cell membrane</keyword>
<evidence type="ECO:0000256" key="10">
    <source>
        <dbReference type="ARBA" id="ARBA00023288"/>
    </source>
</evidence>
<feature type="signal peptide" evidence="14">
    <location>
        <begin position="1"/>
        <end position="21"/>
    </location>
</feature>
<dbReference type="PANTHER" id="PTHR10822">
    <property type="entry name" value="GLYPICAN"/>
    <property type="match status" value="1"/>
</dbReference>
<dbReference type="InterPro" id="IPR001863">
    <property type="entry name" value="Glypican"/>
</dbReference>
<proteinExistence type="inferred from homology"/>
<dbReference type="GO" id="GO:0009986">
    <property type="term" value="C:cell surface"/>
    <property type="evidence" value="ECO:0007669"/>
    <property type="project" value="TreeGrafter"/>
</dbReference>
<evidence type="ECO:0000313" key="16">
    <source>
        <dbReference type="Proteomes" id="UP001445076"/>
    </source>
</evidence>
<comment type="similarity">
    <text evidence="2 11">Belongs to the glypican family.</text>
</comment>
<organism evidence="15 16">
    <name type="scientific">Cherax quadricarinatus</name>
    <name type="common">Australian red claw crayfish</name>
    <dbReference type="NCBI Taxonomy" id="27406"/>
    <lineage>
        <taxon>Eukaryota</taxon>
        <taxon>Metazoa</taxon>
        <taxon>Ecdysozoa</taxon>
        <taxon>Arthropoda</taxon>
        <taxon>Crustacea</taxon>
        <taxon>Multicrustacea</taxon>
        <taxon>Malacostraca</taxon>
        <taxon>Eumalacostraca</taxon>
        <taxon>Eucarida</taxon>
        <taxon>Decapoda</taxon>
        <taxon>Pleocyemata</taxon>
        <taxon>Astacidea</taxon>
        <taxon>Parastacoidea</taxon>
        <taxon>Parastacidae</taxon>
        <taxon>Cherax</taxon>
    </lineage>
</organism>
<name>A0AAW0YKI4_CHEQU</name>
<evidence type="ECO:0000256" key="8">
    <source>
        <dbReference type="ARBA" id="ARBA00023180"/>
    </source>
</evidence>
<dbReference type="Pfam" id="PF01153">
    <property type="entry name" value="Glypican"/>
    <property type="match status" value="1"/>
</dbReference>
<dbReference type="GO" id="GO:0045202">
    <property type="term" value="C:synapse"/>
    <property type="evidence" value="ECO:0007669"/>
    <property type="project" value="TreeGrafter"/>
</dbReference>
<evidence type="ECO:0000256" key="1">
    <source>
        <dbReference type="ARBA" id="ARBA00004609"/>
    </source>
</evidence>
<dbReference type="GO" id="GO:0016477">
    <property type="term" value="P:cell migration"/>
    <property type="evidence" value="ECO:0007669"/>
    <property type="project" value="TreeGrafter"/>
</dbReference>
<keyword evidence="7 12" id="KW-0472">Membrane</keyword>
<sequence length="658" mass="74232">MARRELVWIVAVVVMLEVAAAANTESCAVVKTVYRRQGFKDAVPQQPIPGDHLKMCSSGESTCCTEVMERMLSVESRQEFDTNLRNLLNPMAGLLGKKNAKLHEVFAKLLNYSRKSFDEMFKKTYGIIYQQNAYVFTKLYDDLEKYFSTGEVDLQETMDDFFKRLYQRMFTVFNSQYTFNARYLRCATRHMEQLKPFGDVPKKLTTQIKRSFVALRTFVQGLATGRDVVRNVLKVNPSVSCVHELMRMTHCATCEGHQGVVPCLPYCQDVINLCLVHHQPLVSHWTAYVDAMVSVGERLENPFNIENVVLPVNYKVSDAIMNFQEAGNDISTKVFQGCGPPRLGRSKRQAPAKGELTQEFLDFSTDNRQDKKRDKELENISVSKYIHEIKTKIKNAREFWSELPTKMCRDADRNGALSCWTGIKLGKYEGKSTLNATEPQHSSAMDEQIMRLKVITSKLQEAYKGRDVSWIDEESWLTNGGKQDEEAVSDDGALGDEGSGSGDGSLHGNYPPDDEDAYGESKDKSHSKKQSNNHEYDDDEDRYQFNQPGQGSSHAGSGNTHTDYDYRYEGSGGNWNGMDGDLEGSGNYGKAQAPNFNQEFPYEPYEPPSIPREPTEHSGPKHEPDQPPSAAAKKTMSLNRAITIYMLPAFIMFLGSLA</sequence>
<feature type="chain" id="PRO_5043609451" description="Glypican" evidence="14">
    <location>
        <begin position="22"/>
        <end position="658"/>
    </location>
</feature>
<feature type="compositionally biased region" description="Gly residues" evidence="13">
    <location>
        <begin position="495"/>
        <end position="505"/>
    </location>
</feature>
<dbReference type="GO" id="GO:0005886">
    <property type="term" value="C:plasma membrane"/>
    <property type="evidence" value="ECO:0007669"/>
    <property type="project" value="UniProtKB-SubCell"/>
</dbReference>
<keyword evidence="10 12" id="KW-0449">Lipoprotein</keyword>
<dbReference type="AlphaFoldDB" id="A0AAW0YKI4"/>
<reference evidence="15 16" key="1">
    <citation type="journal article" date="2024" name="BMC Genomics">
        <title>Genome assembly of redclaw crayfish (Cherax quadricarinatus) provides insights into its immune adaptation and hypoxia tolerance.</title>
        <authorList>
            <person name="Liu Z."/>
            <person name="Zheng J."/>
            <person name="Li H."/>
            <person name="Fang K."/>
            <person name="Wang S."/>
            <person name="He J."/>
            <person name="Zhou D."/>
            <person name="Weng S."/>
            <person name="Chi M."/>
            <person name="Gu Z."/>
            <person name="He J."/>
            <person name="Li F."/>
            <person name="Wang M."/>
        </authorList>
    </citation>
    <scope>NUCLEOTIDE SEQUENCE [LARGE SCALE GENOMIC DNA]</scope>
    <source>
        <strain evidence="15">ZL_2023a</strain>
    </source>
</reference>
<evidence type="ECO:0000256" key="7">
    <source>
        <dbReference type="ARBA" id="ARBA00023136"/>
    </source>
</evidence>
<keyword evidence="4 12" id="KW-0336">GPI-anchor</keyword>
<evidence type="ECO:0000256" key="9">
    <source>
        <dbReference type="ARBA" id="ARBA00023207"/>
    </source>
</evidence>
<feature type="compositionally biased region" description="Polar residues" evidence="13">
    <location>
        <begin position="544"/>
        <end position="561"/>
    </location>
</feature>